<dbReference type="GO" id="GO:0032153">
    <property type="term" value="C:cell division site"/>
    <property type="evidence" value="ECO:0007669"/>
    <property type="project" value="UniProtKB-UniRule"/>
</dbReference>
<proteinExistence type="inferred from homology"/>
<name>A0A1H5ZUG1_9RHOB</name>
<protein>
    <recommendedName>
        <fullName evidence="9">Cell division protein FtsQ</fullName>
    </recommendedName>
</protein>
<dbReference type="InterPro" id="IPR005548">
    <property type="entry name" value="Cell_div_FtsQ/DivIB_C"/>
</dbReference>
<dbReference type="Gene3D" id="3.40.50.11690">
    <property type="entry name" value="Cell division protein FtsQ/DivIB"/>
    <property type="match status" value="1"/>
</dbReference>
<keyword evidence="2 9" id="KW-1003">Cell membrane</keyword>
<evidence type="ECO:0000256" key="7">
    <source>
        <dbReference type="ARBA" id="ARBA00023136"/>
    </source>
</evidence>
<feature type="transmembrane region" description="Helical" evidence="9">
    <location>
        <begin position="29"/>
        <end position="48"/>
    </location>
</feature>
<comment type="similarity">
    <text evidence="9">Belongs to the FtsQ/DivIB family. FtsQ subfamily.</text>
</comment>
<evidence type="ECO:0000256" key="9">
    <source>
        <dbReference type="HAMAP-Rule" id="MF_00911"/>
    </source>
</evidence>
<keyword evidence="6 9" id="KW-1133">Transmembrane helix</keyword>
<keyword evidence="7 9" id="KW-0472">Membrane</keyword>
<dbReference type="Pfam" id="PF03799">
    <property type="entry name" value="FtsQ_DivIB_C"/>
    <property type="match status" value="1"/>
</dbReference>
<dbReference type="PANTHER" id="PTHR35851">
    <property type="entry name" value="CELL DIVISION PROTEIN FTSQ"/>
    <property type="match status" value="1"/>
</dbReference>
<keyword evidence="8 9" id="KW-0131">Cell cycle</keyword>
<dbReference type="HAMAP" id="MF_00911">
    <property type="entry name" value="FtsQ_subfam"/>
    <property type="match status" value="1"/>
</dbReference>
<dbReference type="PANTHER" id="PTHR35851:SF1">
    <property type="entry name" value="CELL DIVISION PROTEIN FTSQ"/>
    <property type="match status" value="1"/>
</dbReference>
<evidence type="ECO:0000259" key="10">
    <source>
        <dbReference type="PROSITE" id="PS51779"/>
    </source>
</evidence>
<dbReference type="AlphaFoldDB" id="A0A1H5ZUG1"/>
<keyword evidence="4 9" id="KW-0132">Cell division</keyword>
<comment type="function">
    <text evidence="9">Essential cell division protein.</text>
</comment>
<dbReference type="InterPro" id="IPR045335">
    <property type="entry name" value="FtsQ_C_sf"/>
</dbReference>
<dbReference type="GO" id="GO:0005886">
    <property type="term" value="C:plasma membrane"/>
    <property type="evidence" value="ECO:0007669"/>
    <property type="project" value="UniProtKB-SubCell"/>
</dbReference>
<dbReference type="GO" id="GO:0090529">
    <property type="term" value="P:cell septum assembly"/>
    <property type="evidence" value="ECO:0007669"/>
    <property type="project" value="InterPro"/>
</dbReference>
<evidence type="ECO:0000256" key="6">
    <source>
        <dbReference type="ARBA" id="ARBA00022989"/>
    </source>
</evidence>
<dbReference type="RefSeq" id="WP_234994766.1">
    <property type="nucleotide sequence ID" value="NZ_FNUZ01000004.1"/>
</dbReference>
<dbReference type="Proteomes" id="UP000236752">
    <property type="component" value="Unassembled WGS sequence"/>
</dbReference>
<keyword evidence="3 9" id="KW-0997">Cell inner membrane</keyword>
<dbReference type="GO" id="GO:0043093">
    <property type="term" value="P:FtsZ-dependent cytokinesis"/>
    <property type="evidence" value="ECO:0007669"/>
    <property type="project" value="UniProtKB-UniRule"/>
</dbReference>
<evidence type="ECO:0000256" key="1">
    <source>
        <dbReference type="ARBA" id="ARBA00004370"/>
    </source>
</evidence>
<evidence type="ECO:0000256" key="8">
    <source>
        <dbReference type="ARBA" id="ARBA00023306"/>
    </source>
</evidence>
<evidence type="ECO:0000256" key="3">
    <source>
        <dbReference type="ARBA" id="ARBA00022519"/>
    </source>
</evidence>
<evidence type="ECO:0000256" key="2">
    <source>
        <dbReference type="ARBA" id="ARBA00022475"/>
    </source>
</evidence>
<reference evidence="11 12" key="1">
    <citation type="submission" date="2016-10" db="EMBL/GenBank/DDBJ databases">
        <authorList>
            <person name="de Groot N.N."/>
        </authorList>
    </citation>
    <scope>NUCLEOTIDE SEQUENCE [LARGE SCALE GENOMIC DNA]</scope>
    <source>
        <strain evidence="11 12">DSM 26915</strain>
    </source>
</reference>
<evidence type="ECO:0000313" key="12">
    <source>
        <dbReference type="Proteomes" id="UP000236752"/>
    </source>
</evidence>
<gene>
    <name evidence="9" type="primary">ftsQ</name>
    <name evidence="11" type="ORF">SAMN04488045_2629</name>
</gene>
<organism evidence="11 12">
    <name type="scientific">Thalassococcus halodurans</name>
    <dbReference type="NCBI Taxonomy" id="373675"/>
    <lineage>
        <taxon>Bacteria</taxon>
        <taxon>Pseudomonadati</taxon>
        <taxon>Pseudomonadota</taxon>
        <taxon>Alphaproteobacteria</taxon>
        <taxon>Rhodobacterales</taxon>
        <taxon>Roseobacteraceae</taxon>
        <taxon>Thalassococcus</taxon>
    </lineage>
</organism>
<dbReference type="EMBL" id="FNUZ01000004">
    <property type="protein sequence ID" value="SEG39425.1"/>
    <property type="molecule type" value="Genomic_DNA"/>
</dbReference>
<dbReference type="PROSITE" id="PS51779">
    <property type="entry name" value="POTRA"/>
    <property type="match status" value="1"/>
</dbReference>
<dbReference type="InterPro" id="IPR026579">
    <property type="entry name" value="FtsQ"/>
</dbReference>
<evidence type="ECO:0000256" key="5">
    <source>
        <dbReference type="ARBA" id="ARBA00022692"/>
    </source>
</evidence>
<comment type="subcellular location">
    <subcellularLocation>
        <location evidence="9">Cell inner membrane</location>
        <topology evidence="9">Single-pass type II membrane protein</topology>
    </subcellularLocation>
    <subcellularLocation>
        <location evidence="1">Membrane</location>
    </subcellularLocation>
    <text evidence="9">Localizes to the division septum.</text>
</comment>
<dbReference type="InterPro" id="IPR034746">
    <property type="entry name" value="POTRA"/>
</dbReference>
<keyword evidence="12" id="KW-1185">Reference proteome</keyword>
<sequence>MQQVNRADPAPSRLKYRLHRMMLTPLYRLMLRVGIPFVVAFGAGALWFSDEGRRDSFVGAVADVRDAVQQRPEFMVKLMAIDGASEGVAHAIRQVLPLDFPISSFDLDLDAMRTTVVKLDAVKSARLKVRQGGVLQIDVTERVPVALWRTDEGLFVLDREGVAIGMAASRVDFPDLPVIAGEAADAAVVEALDVIAALGPLQARFRGLVRMGERRWDVVLDRGQRVQLPSKGSVAALERAIAMDQAVDLMGRELTTVDLRLAERPTLRMSEYAVQELWKIKAIEAGVKN</sequence>
<feature type="domain" description="POTRA" evidence="10">
    <location>
        <begin position="74"/>
        <end position="142"/>
    </location>
</feature>
<evidence type="ECO:0000313" key="11">
    <source>
        <dbReference type="EMBL" id="SEG39425.1"/>
    </source>
</evidence>
<accession>A0A1H5ZUG1</accession>
<keyword evidence="5 9" id="KW-0812">Transmembrane</keyword>
<evidence type="ECO:0000256" key="4">
    <source>
        <dbReference type="ARBA" id="ARBA00022618"/>
    </source>
</evidence>